<reference evidence="4" key="1">
    <citation type="submission" date="2020-11" db="EMBL/GenBank/DDBJ databases">
        <title>Nocardioides sp. CBS4Y-1, whole genome shotgun sequence.</title>
        <authorList>
            <person name="Tuo L."/>
        </authorList>
    </citation>
    <scope>NUCLEOTIDE SEQUENCE</scope>
    <source>
        <strain evidence="4">CBS4Y-1</strain>
    </source>
</reference>
<feature type="region of interest" description="Disordered" evidence="1">
    <location>
        <begin position="282"/>
        <end position="302"/>
    </location>
</feature>
<evidence type="ECO:0000313" key="5">
    <source>
        <dbReference type="Proteomes" id="UP000656804"/>
    </source>
</evidence>
<evidence type="ECO:0000256" key="3">
    <source>
        <dbReference type="SAM" id="SignalP"/>
    </source>
</evidence>
<dbReference type="RefSeq" id="WP_194503691.1">
    <property type="nucleotide sequence ID" value="NZ_JADIVZ010000005.1"/>
</dbReference>
<accession>A0A930UX12</accession>
<dbReference type="Proteomes" id="UP000656804">
    <property type="component" value="Unassembled WGS sequence"/>
</dbReference>
<feature type="signal peptide" evidence="3">
    <location>
        <begin position="1"/>
        <end position="24"/>
    </location>
</feature>
<organism evidence="4 5">
    <name type="scientific">Nocardioides acrostichi</name>
    <dbReference type="NCBI Taxonomy" id="2784339"/>
    <lineage>
        <taxon>Bacteria</taxon>
        <taxon>Bacillati</taxon>
        <taxon>Actinomycetota</taxon>
        <taxon>Actinomycetes</taxon>
        <taxon>Propionibacteriales</taxon>
        <taxon>Nocardioidaceae</taxon>
        <taxon>Nocardioides</taxon>
    </lineage>
</organism>
<evidence type="ECO:0000256" key="1">
    <source>
        <dbReference type="SAM" id="MobiDB-lite"/>
    </source>
</evidence>
<name>A0A930UX12_9ACTN</name>
<dbReference type="AlphaFoldDB" id="A0A930UX12"/>
<gene>
    <name evidence="4" type="ORF">ISG29_12115</name>
</gene>
<sequence>MTRVTVLVGALVLAPMVTGIAVSAADDGPGHVVLTFRDPDIVESSGLVLTHGLFVTMNDSGDTGRVFSVAPDGDAVGVTQWGTPDDDAVDVEGLAPACADREPGVWVGDIGDNAEARDSIRVVKVPVGRGDLDATGAPRYTLTYPDAAHDAETLLCDPADGRLYVVTKGFLGGTVYAAPKRLTATGVNRLKPVASTIPIATDGAFWLDGRHLVVRGYAGARVYAWPSMDVVGALPLPSQKQGEGIAVDTDGRVFVSTEGAFSDVQEVPVPRALRRALAPLVAASGGSPSTSPSQPATAVLPEDERTSAVDHAWWTWLVGGAAAVLVVLVLGRVWILSRRR</sequence>
<evidence type="ECO:0000313" key="4">
    <source>
        <dbReference type="EMBL" id="MBF4162438.1"/>
    </source>
</evidence>
<dbReference type="SUPFAM" id="SSF63829">
    <property type="entry name" value="Calcium-dependent phosphotriesterase"/>
    <property type="match status" value="1"/>
</dbReference>
<protein>
    <submittedName>
        <fullName evidence="4">Uncharacterized protein</fullName>
    </submittedName>
</protein>
<keyword evidence="2" id="KW-1133">Transmembrane helix</keyword>
<keyword evidence="2" id="KW-0472">Membrane</keyword>
<keyword evidence="3" id="KW-0732">Signal</keyword>
<comment type="caution">
    <text evidence="4">The sequence shown here is derived from an EMBL/GenBank/DDBJ whole genome shotgun (WGS) entry which is preliminary data.</text>
</comment>
<dbReference type="EMBL" id="JADIVZ010000005">
    <property type="protein sequence ID" value="MBF4162438.1"/>
    <property type="molecule type" value="Genomic_DNA"/>
</dbReference>
<feature type="chain" id="PRO_5037012518" evidence="3">
    <location>
        <begin position="25"/>
        <end position="340"/>
    </location>
</feature>
<keyword evidence="5" id="KW-1185">Reference proteome</keyword>
<feature type="transmembrane region" description="Helical" evidence="2">
    <location>
        <begin position="313"/>
        <end position="335"/>
    </location>
</feature>
<feature type="compositionally biased region" description="Low complexity" evidence="1">
    <location>
        <begin position="282"/>
        <end position="298"/>
    </location>
</feature>
<proteinExistence type="predicted"/>
<evidence type="ECO:0000256" key="2">
    <source>
        <dbReference type="SAM" id="Phobius"/>
    </source>
</evidence>
<keyword evidence="2" id="KW-0812">Transmembrane</keyword>